<dbReference type="PANTHER" id="PTHR43135">
    <property type="entry name" value="ALPHA-D-RIBOSE 1-METHYLPHOSPHONATE 5-TRIPHOSPHATE DIPHOSPHATASE"/>
    <property type="match status" value="1"/>
</dbReference>
<dbReference type="InterPro" id="IPR057744">
    <property type="entry name" value="OTAase-like"/>
</dbReference>
<dbReference type="CDD" id="cd01299">
    <property type="entry name" value="Met_dep_hydrolase_A"/>
    <property type="match status" value="1"/>
</dbReference>
<accession>A0A428MKR6</accession>
<gene>
    <name evidence="2" type="ORF">EDE15_3001</name>
</gene>
<proteinExistence type="predicted"/>
<dbReference type="EMBL" id="RSDW01000001">
    <property type="protein sequence ID" value="RSL17466.1"/>
    <property type="molecule type" value="Genomic_DNA"/>
</dbReference>
<evidence type="ECO:0000313" key="2">
    <source>
        <dbReference type="EMBL" id="RSL17466.1"/>
    </source>
</evidence>
<organism evidence="2 3">
    <name type="scientific">Edaphobacter aggregans</name>
    <dbReference type="NCBI Taxonomy" id="570835"/>
    <lineage>
        <taxon>Bacteria</taxon>
        <taxon>Pseudomonadati</taxon>
        <taxon>Acidobacteriota</taxon>
        <taxon>Terriglobia</taxon>
        <taxon>Terriglobales</taxon>
        <taxon>Acidobacteriaceae</taxon>
        <taxon>Edaphobacter</taxon>
    </lineage>
</organism>
<keyword evidence="3" id="KW-1185">Reference proteome</keyword>
<sequence>MLELRWKTFAAFSLCVGAVVSSGGQTQSGSAKTIVIHAAHMLDGVSKQMQGPVTVVLQGGRITSVKSGTSNVDGAEVIELGDEVLLPGLIDAHKHMGGAPRLGLNPFQTRLTVSEMETAIGSAANARKLLEEGFTSVRNMGSSDGADLALKRAIDHGWAVGPRIQVSLEPLSSSGGHSDPRNGIDPAWTNASWGGSVVDGPVEAMKQVREHRRRGAELIKIMPSGGVLSIGDDPKVQTMTNEEIKAVIDTAHNLGMKVAAHAHGKSAIDNAIRLGVDSIEHGTYADAESYKLFIEHGTYLVPTLLVADQVNETARLHPEQLNPSSAQKALEVTPLMKGMFSGAYKAGVKIAFGTDTSSGANAHEFTLMVGAGMTPADAIMTATHNAADLLGVSADAGSIQPGRFADLIAVKGDPLKDITVMEHVDWVMKGGRVYKRDGVSVPQPAVPAGAASAGDEDEY</sequence>
<dbReference type="PANTHER" id="PTHR43135:SF3">
    <property type="entry name" value="ALPHA-D-RIBOSE 1-METHYLPHOSPHONATE 5-TRIPHOSPHATE DIPHOSPHATASE"/>
    <property type="match status" value="1"/>
</dbReference>
<dbReference type="OrthoDB" id="9797498at2"/>
<dbReference type="Gene3D" id="2.30.40.10">
    <property type="entry name" value="Urease, subunit C, domain 1"/>
    <property type="match status" value="1"/>
</dbReference>
<dbReference type="Proteomes" id="UP000269669">
    <property type="component" value="Unassembled WGS sequence"/>
</dbReference>
<dbReference type="InterPro" id="IPR011059">
    <property type="entry name" value="Metal-dep_hydrolase_composite"/>
</dbReference>
<dbReference type="GO" id="GO:0016810">
    <property type="term" value="F:hydrolase activity, acting on carbon-nitrogen (but not peptide) bonds"/>
    <property type="evidence" value="ECO:0007669"/>
    <property type="project" value="InterPro"/>
</dbReference>
<dbReference type="RefSeq" id="WP_125485950.1">
    <property type="nucleotide sequence ID" value="NZ_RSDW01000001.1"/>
</dbReference>
<name>A0A428MKR6_9BACT</name>
<reference evidence="2 3" key="1">
    <citation type="submission" date="2018-12" db="EMBL/GenBank/DDBJ databases">
        <title>Sequencing of bacterial isolates from soil warming experiment in Harvard Forest, Massachusetts, USA.</title>
        <authorList>
            <person name="Deangelis K."/>
        </authorList>
    </citation>
    <scope>NUCLEOTIDE SEQUENCE [LARGE SCALE GENOMIC DNA]</scope>
    <source>
        <strain evidence="2 3">EB153</strain>
    </source>
</reference>
<evidence type="ECO:0000259" key="1">
    <source>
        <dbReference type="Pfam" id="PF01979"/>
    </source>
</evidence>
<protein>
    <submittedName>
        <fullName evidence="2">Imidazolonepropionase-like amidohydrolase</fullName>
    </submittedName>
</protein>
<dbReference type="InterPro" id="IPR006680">
    <property type="entry name" value="Amidohydro-rel"/>
</dbReference>
<evidence type="ECO:0000313" key="3">
    <source>
        <dbReference type="Proteomes" id="UP000269669"/>
    </source>
</evidence>
<dbReference type="Pfam" id="PF01979">
    <property type="entry name" value="Amidohydro_1"/>
    <property type="match status" value="1"/>
</dbReference>
<dbReference type="InterPro" id="IPR051781">
    <property type="entry name" value="Metallo-dep_Hydrolase"/>
</dbReference>
<comment type="caution">
    <text evidence="2">The sequence shown here is derived from an EMBL/GenBank/DDBJ whole genome shotgun (WGS) entry which is preliminary data.</text>
</comment>
<dbReference type="SUPFAM" id="SSF51556">
    <property type="entry name" value="Metallo-dependent hydrolases"/>
    <property type="match status" value="1"/>
</dbReference>
<dbReference type="AlphaFoldDB" id="A0A428MKR6"/>
<dbReference type="InterPro" id="IPR032466">
    <property type="entry name" value="Metal_Hydrolase"/>
</dbReference>
<feature type="domain" description="Amidohydrolase-related" evidence="1">
    <location>
        <begin position="84"/>
        <end position="433"/>
    </location>
</feature>
<dbReference type="SUPFAM" id="SSF51338">
    <property type="entry name" value="Composite domain of metallo-dependent hydrolases"/>
    <property type="match status" value="1"/>
</dbReference>
<dbReference type="Gene3D" id="3.20.20.140">
    <property type="entry name" value="Metal-dependent hydrolases"/>
    <property type="match status" value="1"/>
</dbReference>
<keyword evidence="2" id="KW-0378">Hydrolase</keyword>